<dbReference type="AlphaFoldDB" id="A0A3B0VCE7"/>
<name>A0A3B0VCE7_9ZZZZ</name>
<dbReference type="InterPro" id="IPR007922">
    <property type="entry name" value="DciA-like"/>
</dbReference>
<reference evidence="1" key="1">
    <citation type="submission" date="2018-06" db="EMBL/GenBank/DDBJ databases">
        <authorList>
            <person name="Zhirakovskaya E."/>
        </authorList>
    </citation>
    <scope>NUCLEOTIDE SEQUENCE</scope>
</reference>
<gene>
    <name evidence="1" type="ORF">MNBD_DELTA03-1124</name>
</gene>
<dbReference type="Pfam" id="PF05258">
    <property type="entry name" value="DciA"/>
    <property type="match status" value="1"/>
</dbReference>
<accession>A0A3B0VCE7</accession>
<dbReference type="EMBL" id="UOEX01000246">
    <property type="protein sequence ID" value="VAW38380.1"/>
    <property type="molecule type" value="Genomic_DNA"/>
</dbReference>
<organism evidence="1">
    <name type="scientific">hydrothermal vent metagenome</name>
    <dbReference type="NCBI Taxonomy" id="652676"/>
    <lineage>
        <taxon>unclassified sequences</taxon>
        <taxon>metagenomes</taxon>
        <taxon>ecological metagenomes</taxon>
    </lineage>
</organism>
<proteinExistence type="predicted"/>
<evidence type="ECO:0000313" key="1">
    <source>
        <dbReference type="EMBL" id="VAW38380.1"/>
    </source>
</evidence>
<protein>
    <recommendedName>
        <fullName evidence="2">Zn-ribbon-containing, possibly RNA-binding protein and truncated derivatives</fullName>
    </recommendedName>
</protein>
<dbReference type="PANTHER" id="PTHR36456:SF1">
    <property type="entry name" value="UPF0232 PROTEIN SCO3875"/>
    <property type="match status" value="1"/>
</dbReference>
<dbReference type="PANTHER" id="PTHR36456">
    <property type="entry name" value="UPF0232 PROTEIN SCO3875"/>
    <property type="match status" value="1"/>
</dbReference>
<evidence type="ECO:0008006" key="2">
    <source>
        <dbReference type="Google" id="ProtNLM"/>
    </source>
</evidence>
<sequence>MTGRGGNISALGEVLSGYTKRRNWQRQLGLNQVFLFWNEVLAPEITAHARPKVIKGDTLWLEVSDPVWSQQLQFETSAILQRLNGRLTALSGGEGEKLQLREIRFKLCRGPWRQDVKTVESPPSPRPVDAARQVEFNQLTADMEDKEVRETLRRLWLIMELGNMRRRPEDG</sequence>